<proteinExistence type="predicted"/>
<protein>
    <submittedName>
        <fullName evidence="1">Uncharacterized protein</fullName>
    </submittedName>
</protein>
<feature type="non-terminal residue" evidence="1">
    <location>
        <position position="1"/>
    </location>
</feature>
<organism evidence="1 2">
    <name type="scientific">Datura stramonium</name>
    <name type="common">Jimsonweed</name>
    <name type="synonym">Common thornapple</name>
    <dbReference type="NCBI Taxonomy" id="4076"/>
    <lineage>
        <taxon>Eukaryota</taxon>
        <taxon>Viridiplantae</taxon>
        <taxon>Streptophyta</taxon>
        <taxon>Embryophyta</taxon>
        <taxon>Tracheophyta</taxon>
        <taxon>Spermatophyta</taxon>
        <taxon>Magnoliopsida</taxon>
        <taxon>eudicotyledons</taxon>
        <taxon>Gunneridae</taxon>
        <taxon>Pentapetalae</taxon>
        <taxon>asterids</taxon>
        <taxon>lamiids</taxon>
        <taxon>Solanales</taxon>
        <taxon>Solanaceae</taxon>
        <taxon>Solanoideae</taxon>
        <taxon>Datureae</taxon>
        <taxon>Datura</taxon>
    </lineage>
</organism>
<feature type="non-terminal residue" evidence="1">
    <location>
        <position position="59"/>
    </location>
</feature>
<dbReference type="EMBL" id="JACEIK010000521">
    <property type="protein sequence ID" value="MCD7458441.1"/>
    <property type="molecule type" value="Genomic_DNA"/>
</dbReference>
<name>A0ABS8SHP5_DATST</name>
<accession>A0ABS8SHP5</accession>
<keyword evidence="2" id="KW-1185">Reference proteome</keyword>
<evidence type="ECO:0000313" key="2">
    <source>
        <dbReference type="Proteomes" id="UP000823775"/>
    </source>
</evidence>
<evidence type="ECO:0000313" key="1">
    <source>
        <dbReference type="EMBL" id="MCD7458441.1"/>
    </source>
</evidence>
<reference evidence="1 2" key="1">
    <citation type="journal article" date="2021" name="BMC Genomics">
        <title>Datura genome reveals duplications of psychoactive alkaloid biosynthetic genes and high mutation rate following tissue culture.</title>
        <authorList>
            <person name="Rajewski A."/>
            <person name="Carter-House D."/>
            <person name="Stajich J."/>
            <person name="Litt A."/>
        </authorList>
    </citation>
    <scope>NUCLEOTIDE SEQUENCE [LARGE SCALE GENOMIC DNA]</scope>
    <source>
        <strain evidence="1">AR-01</strain>
    </source>
</reference>
<dbReference type="Proteomes" id="UP000823775">
    <property type="component" value="Unassembled WGS sequence"/>
</dbReference>
<comment type="caution">
    <text evidence="1">The sequence shown here is derived from an EMBL/GenBank/DDBJ whole genome shotgun (WGS) entry which is preliminary data.</text>
</comment>
<gene>
    <name evidence="1" type="ORF">HAX54_038279</name>
</gene>
<sequence length="59" mass="6670">KATETRTGKGDALWLASRGLGHYCCPRFVVSPFLEPTEEGELPYQLFLGHRGYLSTRKK</sequence>